<dbReference type="RefSeq" id="WP_368801598.1">
    <property type="nucleotide sequence ID" value="NZ_CBDDTD010000001.1"/>
</dbReference>
<dbReference type="InterPro" id="IPR009057">
    <property type="entry name" value="Homeodomain-like_sf"/>
</dbReference>
<dbReference type="InterPro" id="IPR035472">
    <property type="entry name" value="RpiR-like_SIS"/>
</dbReference>
<dbReference type="Gene3D" id="1.10.10.10">
    <property type="entry name" value="Winged helix-like DNA-binding domain superfamily/Winged helix DNA-binding domain"/>
    <property type="match status" value="1"/>
</dbReference>
<keyword evidence="6" id="KW-1185">Reference proteome</keyword>
<sequence length="300" mass="34375">MTEGTGTGSLKDRINAEMEQLTASERKIANVVLADYPYGGLETIQELARRTRVSAPSITRFIAKIGCAGYQDFQRQLISELKQRELSPIELKITEAPPEGAHLLTDYTRRLIRQMTYMAENMPQRQFDEVCELIADPSRNVFIIGGRVTDSIAQLLSIHLRQMRSRIYHMPGNPELWPEYVLRMRKQDIVIVFDVRRYQPQLAQLAHLISEQRQSTIVAITDKWMSPVASYARHVFAVPIELETAWDTQVCLVTLVEAIIVRVSEMDWTATRKRIESWDRIRFSLQDALKEGGGTEPDAE</sequence>
<evidence type="ECO:0000313" key="5">
    <source>
        <dbReference type="EMBL" id="MEX4006254.1"/>
    </source>
</evidence>
<evidence type="ECO:0000256" key="1">
    <source>
        <dbReference type="ARBA" id="ARBA00023015"/>
    </source>
</evidence>
<dbReference type="InterPro" id="IPR046348">
    <property type="entry name" value="SIS_dom_sf"/>
</dbReference>
<organism evidence="5 6">
    <name type="scientific">Neoaquamicrobium sediminum</name>
    <dbReference type="NCBI Taxonomy" id="1849104"/>
    <lineage>
        <taxon>Bacteria</taxon>
        <taxon>Pseudomonadati</taxon>
        <taxon>Pseudomonadota</taxon>
        <taxon>Alphaproteobacteria</taxon>
        <taxon>Hyphomicrobiales</taxon>
        <taxon>Phyllobacteriaceae</taxon>
        <taxon>Neoaquamicrobium</taxon>
    </lineage>
</organism>
<accession>A0ABV3WQ33</accession>
<keyword evidence="1" id="KW-0805">Transcription regulation</keyword>
<evidence type="ECO:0000259" key="4">
    <source>
        <dbReference type="PROSITE" id="PS51071"/>
    </source>
</evidence>
<dbReference type="SUPFAM" id="SSF46689">
    <property type="entry name" value="Homeodomain-like"/>
    <property type="match status" value="1"/>
</dbReference>
<dbReference type="Proteomes" id="UP001559025">
    <property type="component" value="Unassembled WGS sequence"/>
</dbReference>
<protein>
    <submittedName>
        <fullName evidence="5">MurR/RpiR family transcriptional regulator</fullName>
    </submittedName>
</protein>
<dbReference type="Gene3D" id="3.40.50.10490">
    <property type="entry name" value="Glucose-6-phosphate isomerase like protein, domain 1"/>
    <property type="match status" value="1"/>
</dbReference>
<dbReference type="PROSITE" id="PS51071">
    <property type="entry name" value="HTH_RPIR"/>
    <property type="match status" value="1"/>
</dbReference>
<dbReference type="EMBL" id="JAZHFV010000001">
    <property type="protein sequence ID" value="MEX4006254.1"/>
    <property type="molecule type" value="Genomic_DNA"/>
</dbReference>
<evidence type="ECO:0000256" key="3">
    <source>
        <dbReference type="ARBA" id="ARBA00023163"/>
    </source>
</evidence>
<evidence type="ECO:0000256" key="2">
    <source>
        <dbReference type="ARBA" id="ARBA00023125"/>
    </source>
</evidence>
<evidence type="ECO:0000313" key="6">
    <source>
        <dbReference type="Proteomes" id="UP001559025"/>
    </source>
</evidence>
<reference evidence="5 6" key="1">
    <citation type="submission" date="2024-01" db="EMBL/GenBank/DDBJ databases">
        <title>New evidence supports the origin of RcGTA from prophage.</title>
        <authorList>
            <person name="Xu Y."/>
            <person name="Liu B."/>
            <person name="Chen F."/>
        </authorList>
    </citation>
    <scope>NUCLEOTIDE SEQUENCE [LARGE SCALE GENOMIC DNA]</scope>
    <source>
        <strain evidence="5 6">CBW1107-2</strain>
    </source>
</reference>
<dbReference type="InterPro" id="IPR000281">
    <property type="entry name" value="HTH_RpiR"/>
</dbReference>
<proteinExistence type="predicted"/>
<dbReference type="CDD" id="cd05013">
    <property type="entry name" value="SIS_RpiR"/>
    <property type="match status" value="1"/>
</dbReference>
<feature type="domain" description="HTH rpiR-type" evidence="4">
    <location>
        <begin position="8"/>
        <end position="84"/>
    </location>
</feature>
<dbReference type="PANTHER" id="PTHR30514:SF18">
    <property type="entry name" value="RPIR-FAMILY TRANSCRIPTIONAL REGULATOR"/>
    <property type="match status" value="1"/>
</dbReference>
<name>A0ABV3WQ33_9HYPH</name>
<gene>
    <name evidence="5" type="ORF">V1479_02995</name>
</gene>
<comment type="caution">
    <text evidence="5">The sequence shown here is derived from an EMBL/GenBank/DDBJ whole genome shotgun (WGS) entry which is preliminary data.</text>
</comment>
<dbReference type="InterPro" id="IPR036388">
    <property type="entry name" value="WH-like_DNA-bd_sf"/>
</dbReference>
<keyword evidence="2" id="KW-0238">DNA-binding</keyword>
<dbReference type="PANTHER" id="PTHR30514">
    <property type="entry name" value="GLUCOKINASE"/>
    <property type="match status" value="1"/>
</dbReference>
<dbReference type="SUPFAM" id="SSF53697">
    <property type="entry name" value="SIS domain"/>
    <property type="match status" value="1"/>
</dbReference>
<dbReference type="Pfam" id="PF01380">
    <property type="entry name" value="SIS"/>
    <property type="match status" value="1"/>
</dbReference>
<dbReference type="InterPro" id="IPR001347">
    <property type="entry name" value="SIS_dom"/>
</dbReference>
<dbReference type="InterPro" id="IPR047640">
    <property type="entry name" value="RpiR-like"/>
</dbReference>
<keyword evidence="3" id="KW-0804">Transcription</keyword>
<dbReference type="Pfam" id="PF01418">
    <property type="entry name" value="HTH_6"/>
    <property type="match status" value="1"/>
</dbReference>